<organism evidence="2 3">
    <name type="scientific">Yinghuangia aomiensis</name>
    <dbReference type="NCBI Taxonomy" id="676205"/>
    <lineage>
        <taxon>Bacteria</taxon>
        <taxon>Bacillati</taxon>
        <taxon>Actinomycetota</taxon>
        <taxon>Actinomycetes</taxon>
        <taxon>Kitasatosporales</taxon>
        <taxon>Streptomycetaceae</taxon>
        <taxon>Yinghuangia</taxon>
    </lineage>
</organism>
<dbReference type="PANTHER" id="PTHR11365:SF23">
    <property type="entry name" value="HYPOTHETICAL 5-OXOPROLINASE (EUROFUNG)-RELATED"/>
    <property type="match status" value="1"/>
</dbReference>
<evidence type="ECO:0000259" key="1">
    <source>
        <dbReference type="Pfam" id="PF02538"/>
    </source>
</evidence>
<dbReference type="Proteomes" id="UP001500466">
    <property type="component" value="Unassembled WGS sequence"/>
</dbReference>
<sequence>MSNPPIPSTAAQGTAETASEIDPITAEIIRAAFVSITGEMKTNLMRTAYNLIIYEAQDFTVGLFDANGDTISVGLGLPMFVGGLSDAIKAKLAFYGRDGIEPGDILLTNDAYIMGSHLNHMIFTLPIFHDGELVAFAASMAHWIDVGGVLGGTTTDIYSEGLQVPIVKIFKRGVQDDELTRLIATNVRFEDLAMGDFRAQIAAIRTGEARMLELLGRYGRDVVGASIRDLFRRSEALARQAVRRIPDGDYHAEAFMDDDGVRIGERVPVRVRVSVRDDVMTIDLSAMSPQVAGYYNSGETAGRSAAQVAFKCLTSPGGYPINDGELRPLQIVLPPGTVVSARKPAAMRWWMTYPMTVVDCVFRALSEALPDHTIAGHYADLGLTYTYGIDERTGRFFQYLGGPQGGGWGATSGADGQSATICINDGDTHNAPVEVTEAKYPMITVEEYALRRDSGGAGTFRGGLGTRMKVRVHTAARLDSWIERTVGRPWGLSDGLDAAPNAIRVERADGREVHFGNGKVQTLDLAAGDCHVVELGGGGGFGPPHERPAERVLADVRADYVSAEAALELYAVAVVKDHEGVWRIDEEATAALRSG</sequence>
<name>A0ABP9HU75_9ACTN</name>
<dbReference type="InterPro" id="IPR003692">
    <property type="entry name" value="Hydantoinase_B"/>
</dbReference>
<dbReference type="InterPro" id="IPR045079">
    <property type="entry name" value="Oxoprolinase-like"/>
</dbReference>
<reference evidence="3" key="1">
    <citation type="journal article" date="2019" name="Int. J. Syst. Evol. Microbiol.">
        <title>The Global Catalogue of Microorganisms (GCM) 10K type strain sequencing project: providing services to taxonomists for standard genome sequencing and annotation.</title>
        <authorList>
            <consortium name="The Broad Institute Genomics Platform"/>
            <consortium name="The Broad Institute Genome Sequencing Center for Infectious Disease"/>
            <person name="Wu L."/>
            <person name="Ma J."/>
        </authorList>
    </citation>
    <scope>NUCLEOTIDE SEQUENCE [LARGE SCALE GENOMIC DNA]</scope>
    <source>
        <strain evidence="3">JCM 17986</strain>
    </source>
</reference>
<comment type="caution">
    <text evidence="2">The sequence shown here is derived from an EMBL/GenBank/DDBJ whole genome shotgun (WGS) entry which is preliminary data.</text>
</comment>
<dbReference type="EMBL" id="BAABHS010000020">
    <property type="protein sequence ID" value="GAA4978822.1"/>
    <property type="molecule type" value="Genomic_DNA"/>
</dbReference>
<keyword evidence="3" id="KW-1185">Reference proteome</keyword>
<proteinExistence type="predicted"/>
<feature type="domain" description="Hydantoinase B/oxoprolinase" evidence="1">
    <location>
        <begin position="22"/>
        <end position="544"/>
    </location>
</feature>
<gene>
    <name evidence="2" type="ORF">GCM10023205_53810</name>
</gene>
<protein>
    <submittedName>
        <fullName evidence="2">Hydantoinase B/oxoprolinase family protein</fullName>
    </submittedName>
</protein>
<dbReference type="PANTHER" id="PTHR11365">
    <property type="entry name" value="5-OXOPROLINASE RELATED"/>
    <property type="match status" value="1"/>
</dbReference>
<accession>A0ABP9HU75</accession>
<dbReference type="RefSeq" id="WP_345678268.1">
    <property type="nucleotide sequence ID" value="NZ_BAABHS010000020.1"/>
</dbReference>
<evidence type="ECO:0000313" key="2">
    <source>
        <dbReference type="EMBL" id="GAA4978822.1"/>
    </source>
</evidence>
<dbReference type="Pfam" id="PF02538">
    <property type="entry name" value="Hydantoinase_B"/>
    <property type="match status" value="1"/>
</dbReference>
<evidence type="ECO:0000313" key="3">
    <source>
        <dbReference type="Proteomes" id="UP001500466"/>
    </source>
</evidence>